<dbReference type="AlphaFoldDB" id="A0A087DC82"/>
<keyword evidence="1" id="KW-0175">Coiled coil</keyword>
<feature type="compositionally biased region" description="Basic and acidic residues" evidence="2">
    <location>
        <begin position="144"/>
        <end position="158"/>
    </location>
</feature>
<accession>A0A087DC82</accession>
<gene>
    <name evidence="4" type="ORF">BISA_1297</name>
</gene>
<feature type="compositionally biased region" description="Polar residues" evidence="2">
    <location>
        <begin position="164"/>
        <end position="184"/>
    </location>
</feature>
<evidence type="ECO:0000256" key="1">
    <source>
        <dbReference type="SAM" id="Coils"/>
    </source>
</evidence>
<keyword evidence="3" id="KW-0472">Membrane</keyword>
<sequence>MSKSSRTESNGNKKSKRKSAAGPIAFFLSLFIVALGTIQLVSTFHTYALNLAELNGLKREEASLVAKKQELENNIKRWNDKAYVTAQARERLGFVFPDEQAVQVLHPEAVTGTDTQEEDSSTSQSTAKKVLPWYSELAYSFKKADEPVTDKSSSHNDSADSSAQKNQQDSQSNEQNTTGEGTQQ</sequence>
<evidence type="ECO:0008006" key="6">
    <source>
        <dbReference type="Google" id="ProtNLM"/>
    </source>
</evidence>
<organism evidence="4 5">
    <name type="scientific">Bifidobacterium saguini DSM 23967</name>
    <dbReference type="NCBI Taxonomy" id="1437607"/>
    <lineage>
        <taxon>Bacteria</taxon>
        <taxon>Bacillati</taxon>
        <taxon>Actinomycetota</taxon>
        <taxon>Actinomycetes</taxon>
        <taxon>Bifidobacteriales</taxon>
        <taxon>Bifidobacteriaceae</taxon>
        <taxon>Bifidobacterium</taxon>
    </lineage>
</organism>
<dbReference type="EMBL" id="JGZN01000006">
    <property type="protein sequence ID" value="KFI93132.1"/>
    <property type="molecule type" value="Genomic_DNA"/>
</dbReference>
<protein>
    <recommendedName>
        <fullName evidence="6">Septum formation initiator</fullName>
    </recommendedName>
</protein>
<name>A0A087DC82_9BIFI</name>
<feature type="coiled-coil region" evidence="1">
    <location>
        <begin position="54"/>
        <end position="81"/>
    </location>
</feature>
<keyword evidence="3" id="KW-0812">Transmembrane</keyword>
<dbReference type="Proteomes" id="UP000029066">
    <property type="component" value="Unassembled WGS sequence"/>
</dbReference>
<comment type="caution">
    <text evidence="4">The sequence shown here is derived from an EMBL/GenBank/DDBJ whole genome shotgun (WGS) entry which is preliminary data.</text>
</comment>
<keyword evidence="3" id="KW-1133">Transmembrane helix</keyword>
<evidence type="ECO:0000313" key="4">
    <source>
        <dbReference type="EMBL" id="KFI93132.1"/>
    </source>
</evidence>
<proteinExistence type="predicted"/>
<dbReference type="STRING" id="1437607.BISA_1297"/>
<evidence type="ECO:0000256" key="2">
    <source>
        <dbReference type="SAM" id="MobiDB-lite"/>
    </source>
</evidence>
<evidence type="ECO:0000256" key="3">
    <source>
        <dbReference type="SAM" id="Phobius"/>
    </source>
</evidence>
<dbReference type="RefSeq" id="WP_033890351.1">
    <property type="nucleotide sequence ID" value="NZ_JDUT01000003.1"/>
</dbReference>
<dbReference type="InterPro" id="IPR007060">
    <property type="entry name" value="FtsL/DivIC"/>
</dbReference>
<feature type="region of interest" description="Disordered" evidence="2">
    <location>
        <begin position="144"/>
        <end position="184"/>
    </location>
</feature>
<reference evidence="4 5" key="1">
    <citation type="submission" date="2014-03" db="EMBL/GenBank/DDBJ databases">
        <title>Genomics of Bifidobacteria.</title>
        <authorList>
            <person name="Ventura M."/>
            <person name="Milani C."/>
            <person name="Lugli G.A."/>
        </authorList>
    </citation>
    <scope>NUCLEOTIDE SEQUENCE [LARGE SCALE GENOMIC DNA]</scope>
    <source>
        <strain evidence="4 5">DSM 23967</strain>
    </source>
</reference>
<dbReference type="OrthoDB" id="5187715at2"/>
<evidence type="ECO:0000313" key="5">
    <source>
        <dbReference type="Proteomes" id="UP000029066"/>
    </source>
</evidence>
<feature type="transmembrane region" description="Helical" evidence="3">
    <location>
        <begin position="20"/>
        <end position="41"/>
    </location>
</feature>
<dbReference type="Pfam" id="PF04977">
    <property type="entry name" value="DivIC"/>
    <property type="match status" value="1"/>
</dbReference>